<reference evidence="1" key="2">
    <citation type="submission" date="2020-05" db="EMBL/GenBank/DDBJ databases">
        <authorList>
            <person name="Kim H.-S."/>
            <person name="Proctor R.H."/>
            <person name="Brown D.W."/>
        </authorList>
    </citation>
    <scope>NUCLEOTIDE SEQUENCE</scope>
    <source>
        <strain evidence="1">NRRL 20472</strain>
    </source>
</reference>
<dbReference type="AlphaFoldDB" id="A0A8H4TBY6"/>
<evidence type="ECO:0000313" key="2">
    <source>
        <dbReference type="Proteomes" id="UP000622797"/>
    </source>
</evidence>
<dbReference type="Gene3D" id="1.25.40.10">
    <property type="entry name" value="Tetratricopeptide repeat domain"/>
    <property type="match status" value="1"/>
</dbReference>
<gene>
    <name evidence="1" type="ORF">FSARC_11953</name>
</gene>
<reference evidence="1" key="1">
    <citation type="journal article" date="2020" name="BMC Genomics">
        <title>Correction to: Identification and distribution of gene clusters required for synthesis of sphingolipid metabolism inhibitors in diverse species of the filamentous fungus Fusarium.</title>
        <authorList>
            <person name="Kim H.S."/>
            <person name="Lohmar J.M."/>
            <person name="Busman M."/>
            <person name="Brown D.W."/>
            <person name="Naumann T.A."/>
            <person name="Divon H.H."/>
            <person name="Lysoe E."/>
            <person name="Uhlig S."/>
            <person name="Proctor R.H."/>
        </authorList>
    </citation>
    <scope>NUCLEOTIDE SEQUENCE</scope>
    <source>
        <strain evidence="1">NRRL 20472</strain>
    </source>
</reference>
<sequence>MTFDDDGHLLHPADAKSSNTLLSDFDSYCFTATMLVEKGRPVKFRRAISKATALIGQILLAEHPRTLSCFFEVFIHLIQTGLPSAASYFCRYIKTISEKFIRNDNVWGQICGLLGELESTSLDEAMARVWECITAIFERNLGALNRFAVSVRLDYIKRVNTDHLEEEQQLNNLLTQFKGVPTRATPRVMLNLAHNLNKQGRHHEAEKKAREVWLLLEAHDTYTSRVVERIECLKIISHSLFHRGRTYKEEAENTMRQAIMMITNTLGTEHAWVAEFKNVLEDWLRTWDQEEDADILKDQVGKLIGKDEVDE</sequence>
<organism evidence="1 2">
    <name type="scientific">Fusarium sarcochroum</name>
    <dbReference type="NCBI Taxonomy" id="1208366"/>
    <lineage>
        <taxon>Eukaryota</taxon>
        <taxon>Fungi</taxon>
        <taxon>Dikarya</taxon>
        <taxon>Ascomycota</taxon>
        <taxon>Pezizomycotina</taxon>
        <taxon>Sordariomycetes</taxon>
        <taxon>Hypocreomycetidae</taxon>
        <taxon>Hypocreales</taxon>
        <taxon>Nectriaceae</taxon>
        <taxon>Fusarium</taxon>
        <taxon>Fusarium lateritium species complex</taxon>
    </lineage>
</organism>
<protein>
    <submittedName>
        <fullName evidence="1">Uncharacterized protein</fullName>
    </submittedName>
</protein>
<dbReference type="InterPro" id="IPR011990">
    <property type="entry name" value="TPR-like_helical_dom_sf"/>
</dbReference>
<name>A0A8H4TBY6_9HYPO</name>
<comment type="caution">
    <text evidence="1">The sequence shown here is derived from an EMBL/GenBank/DDBJ whole genome shotgun (WGS) entry which is preliminary data.</text>
</comment>
<accession>A0A8H4TBY6</accession>
<proteinExistence type="predicted"/>
<evidence type="ECO:0000313" key="1">
    <source>
        <dbReference type="EMBL" id="KAF4955046.1"/>
    </source>
</evidence>
<dbReference type="EMBL" id="JABEXW010000792">
    <property type="protein sequence ID" value="KAF4955046.1"/>
    <property type="molecule type" value="Genomic_DNA"/>
</dbReference>
<keyword evidence="2" id="KW-1185">Reference proteome</keyword>
<dbReference type="OrthoDB" id="5308957at2759"/>
<dbReference type="Proteomes" id="UP000622797">
    <property type="component" value="Unassembled WGS sequence"/>
</dbReference>